<dbReference type="VEuPathDB" id="FungiDB:AMAG_05506"/>
<organism evidence="2 3">
    <name type="scientific">Allomyces macrogynus (strain ATCC 38327)</name>
    <name type="common">Allomyces javanicus var. macrogynus</name>
    <dbReference type="NCBI Taxonomy" id="578462"/>
    <lineage>
        <taxon>Eukaryota</taxon>
        <taxon>Fungi</taxon>
        <taxon>Fungi incertae sedis</taxon>
        <taxon>Blastocladiomycota</taxon>
        <taxon>Blastocladiomycetes</taxon>
        <taxon>Blastocladiales</taxon>
        <taxon>Blastocladiaceae</taxon>
        <taxon>Allomyces</taxon>
    </lineage>
</organism>
<evidence type="ECO:0000259" key="1">
    <source>
        <dbReference type="Pfam" id="PF13460"/>
    </source>
</evidence>
<evidence type="ECO:0000313" key="2">
    <source>
        <dbReference type="EMBL" id="KNE60075.1"/>
    </source>
</evidence>
<dbReference type="InterPro" id="IPR016040">
    <property type="entry name" value="NAD(P)-bd_dom"/>
</dbReference>
<dbReference type="PANTHER" id="PTHR15020">
    <property type="entry name" value="FLAVIN REDUCTASE-RELATED"/>
    <property type="match status" value="1"/>
</dbReference>
<reference evidence="2 3" key="1">
    <citation type="submission" date="2009-11" db="EMBL/GenBank/DDBJ databases">
        <title>Annotation of Allomyces macrogynus ATCC 38327.</title>
        <authorList>
            <consortium name="The Broad Institute Genome Sequencing Platform"/>
            <person name="Russ C."/>
            <person name="Cuomo C."/>
            <person name="Burger G."/>
            <person name="Gray M.W."/>
            <person name="Holland P.W.H."/>
            <person name="King N."/>
            <person name="Lang F.B.F."/>
            <person name="Roger A.J."/>
            <person name="Ruiz-Trillo I."/>
            <person name="Young S.K."/>
            <person name="Zeng Q."/>
            <person name="Gargeya S."/>
            <person name="Fitzgerald M."/>
            <person name="Haas B."/>
            <person name="Abouelleil A."/>
            <person name="Alvarado L."/>
            <person name="Arachchi H.M."/>
            <person name="Berlin A."/>
            <person name="Chapman S.B."/>
            <person name="Gearin G."/>
            <person name="Goldberg J."/>
            <person name="Griggs A."/>
            <person name="Gujja S."/>
            <person name="Hansen M."/>
            <person name="Heiman D."/>
            <person name="Howarth C."/>
            <person name="Larimer J."/>
            <person name="Lui A."/>
            <person name="MacDonald P.J.P."/>
            <person name="McCowen C."/>
            <person name="Montmayeur A."/>
            <person name="Murphy C."/>
            <person name="Neiman D."/>
            <person name="Pearson M."/>
            <person name="Priest M."/>
            <person name="Roberts A."/>
            <person name="Saif S."/>
            <person name="Shea T."/>
            <person name="Sisk P."/>
            <person name="Stolte C."/>
            <person name="Sykes S."/>
            <person name="Wortman J."/>
            <person name="Nusbaum C."/>
            <person name="Birren B."/>
        </authorList>
    </citation>
    <scope>NUCLEOTIDE SEQUENCE [LARGE SCALE GENOMIC DNA]</scope>
    <source>
        <strain evidence="2 3">ATCC 38327</strain>
    </source>
</reference>
<protein>
    <recommendedName>
        <fullName evidence="1">NAD(P)-binding domain-containing protein</fullName>
    </recommendedName>
</protein>
<keyword evidence="3" id="KW-1185">Reference proteome</keyword>
<dbReference type="STRING" id="578462.A0A0L0SCG3"/>
<accession>A0A0L0SCG3</accession>
<dbReference type="InterPro" id="IPR036291">
    <property type="entry name" value="NAD(P)-bd_dom_sf"/>
</dbReference>
<feature type="domain" description="NAD(P)-binding" evidence="1">
    <location>
        <begin position="10"/>
        <end position="229"/>
    </location>
</feature>
<dbReference type="OrthoDB" id="10254221at2759"/>
<dbReference type="eggNOG" id="ENOG502S1NQ">
    <property type="taxonomic scope" value="Eukaryota"/>
</dbReference>
<dbReference type="AlphaFoldDB" id="A0A0L0SCG3"/>
<reference evidence="3" key="2">
    <citation type="submission" date="2009-11" db="EMBL/GenBank/DDBJ databases">
        <title>The Genome Sequence of Allomyces macrogynus strain ATCC 38327.</title>
        <authorList>
            <consortium name="The Broad Institute Genome Sequencing Platform"/>
            <person name="Russ C."/>
            <person name="Cuomo C."/>
            <person name="Shea T."/>
            <person name="Young S.K."/>
            <person name="Zeng Q."/>
            <person name="Koehrsen M."/>
            <person name="Haas B."/>
            <person name="Borodovsky M."/>
            <person name="Guigo R."/>
            <person name="Alvarado L."/>
            <person name="Berlin A."/>
            <person name="Borenstein D."/>
            <person name="Chen Z."/>
            <person name="Engels R."/>
            <person name="Freedman E."/>
            <person name="Gellesch M."/>
            <person name="Goldberg J."/>
            <person name="Griggs A."/>
            <person name="Gujja S."/>
            <person name="Heiman D."/>
            <person name="Hepburn T."/>
            <person name="Howarth C."/>
            <person name="Jen D."/>
            <person name="Larson L."/>
            <person name="Lewis B."/>
            <person name="Mehta T."/>
            <person name="Park D."/>
            <person name="Pearson M."/>
            <person name="Roberts A."/>
            <person name="Saif S."/>
            <person name="Shenoy N."/>
            <person name="Sisk P."/>
            <person name="Stolte C."/>
            <person name="Sykes S."/>
            <person name="Walk T."/>
            <person name="White J."/>
            <person name="Yandava C."/>
            <person name="Burger G."/>
            <person name="Gray M.W."/>
            <person name="Holland P.W.H."/>
            <person name="King N."/>
            <person name="Lang F.B.F."/>
            <person name="Roger A.J."/>
            <person name="Ruiz-Trillo I."/>
            <person name="Lander E."/>
            <person name="Nusbaum C."/>
        </authorList>
    </citation>
    <scope>NUCLEOTIDE SEQUENCE [LARGE SCALE GENOMIC DNA]</scope>
    <source>
        <strain evidence="3">ATCC 38327</strain>
    </source>
</reference>
<dbReference type="Pfam" id="PF13460">
    <property type="entry name" value="NAD_binding_10"/>
    <property type="match status" value="1"/>
</dbReference>
<evidence type="ECO:0000313" key="3">
    <source>
        <dbReference type="Proteomes" id="UP000054350"/>
    </source>
</evidence>
<gene>
    <name evidence="2" type="ORF">AMAG_05506</name>
</gene>
<sequence>MPSSTVLLVGGTGRVGRLVLNELLDRGATVRALVRSSSAPADFPTSDRLHIIPNASILDMPLPTLSEHARGCSAIVCTLGHPPTLRGIYGAPYRLVTDATRKLSEAAAQVASRAGSAPIRLVVLNSLGVNAPGDAPRTFGERIVLALVSALVPPFRDSMHCARYLNDKVGKDALSGIEWAAVRPSTFATSVHEVEQYSAAKVRPSEAGLFAPTDISMESIAHFMAMLATADEGTWAEWRGTMPALYCVKPASAAAAVESKKEA</sequence>
<name>A0A0L0SCG3_ALLM3</name>
<dbReference type="SUPFAM" id="SSF51735">
    <property type="entry name" value="NAD(P)-binding Rossmann-fold domains"/>
    <property type="match status" value="1"/>
</dbReference>
<dbReference type="Proteomes" id="UP000054350">
    <property type="component" value="Unassembled WGS sequence"/>
</dbReference>
<proteinExistence type="predicted"/>
<dbReference type="PANTHER" id="PTHR15020:SF11">
    <property type="entry name" value="OS06G0360300 PROTEIN"/>
    <property type="match status" value="1"/>
</dbReference>
<dbReference type="Gene3D" id="3.40.50.720">
    <property type="entry name" value="NAD(P)-binding Rossmann-like Domain"/>
    <property type="match status" value="1"/>
</dbReference>
<dbReference type="EMBL" id="GG745335">
    <property type="protein sequence ID" value="KNE60075.1"/>
    <property type="molecule type" value="Genomic_DNA"/>
</dbReference>